<evidence type="ECO:0000256" key="5">
    <source>
        <dbReference type="ARBA" id="ARBA00023136"/>
    </source>
</evidence>
<feature type="transmembrane region" description="Helical" evidence="6">
    <location>
        <begin position="264"/>
        <end position="287"/>
    </location>
</feature>
<dbReference type="EMBL" id="UINC01003657">
    <property type="protein sequence ID" value="SVA08203.1"/>
    <property type="molecule type" value="Genomic_DNA"/>
</dbReference>
<dbReference type="GO" id="GO:0005886">
    <property type="term" value="C:plasma membrane"/>
    <property type="evidence" value="ECO:0007669"/>
    <property type="project" value="UniProtKB-SubCell"/>
</dbReference>
<feature type="transmembrane region" description="Helical" evidence="6">
    <location>
        <begin position="299"/>
        <end position="316"/>
    </location>
</feature>
<protein>
    <recommendedName>
        <fullName evidence="7">ABC-2 type transporter transmembrane domain-containing protein</fullName>
    </recommendedName>
</protein>
<name>A0A381T3D1_9ZZZZ</name>
<dbReference type="InterPro" id="IPR051449">
    <property type="entry name" value="ABC-2_transporter_component"/>
</dbReference>
<feature type="domain" description="ABC-2 type transporter transmembrane" evidence="7">
    <location>
        <begin position="7"/>
        <end position="367"/>
    </location>
</feature>
<dbReference type="PANTHER" id="PTHR30294">
    <property type="entry name" value="MEMBRANE COMPONENT OF ABC TRANSPORTER YHHJ-RELATED"/>
    <property type="match status" value="1"/>
</dbReference>
<feature type="transmembrane region" description="Helical" evidence="6">
    <location>
        <begin position="228"/>
        <end position="252"/>
    </location>
</feature>
<dbReference type="InterPro" id="IPR013525">
    <property type="entry name" value="ABC2_TM"/>
</dbReference>
<dbReference type="PANTHER" id="PTHR30294:SF29">
    <property type="entry name" value="MULTIDRUG ABC TRANSPORTER PERMEASE YBHS-RELATED"/>
    <property type="match status" value="1"/>
</dbReference>
<keyword evidence="3 6" id="KW-0812">Transmembrane</keyword>
<evidence type="ECO:0000259" key="7">
    <source>
        <dbReference type="Pfam" id="PF12698"/>
    </source>
</evidence>
<reference evidence="8" key="1">
    <citation type="submission" date="2018-05" db="EMBL/GenBank/DDBJ databases">
        <authorList>
            <person name="Lanie J.A."/>
            <person name="Ng W.-L."/>
            <person name="Kazmierczak K.M."/>
            <person name="Andrzejewski T.M."/>
            <person name="Davidsen T.M."/>
            <person name="Wayne K.J."/>
            <person name="Tettelin H."/>
            <person name="Glass J.I."/>
            <person name="Rusch D."/>
            <person name="Podicherti R."/>
            <person name="Tsui H.-C.T."/>
            <person name="Winkler M.E."/>
        </authorList>
    </citation>
    <scope>NUCLEOTIDE SEQUENCE</scope>
</reference>
<evidence type="ECO:0000256" key="2">
    <source>
        <dbReference type="ARBA" id="ARBA00022475"/>
    </source>
</evidence>
<dbReference type="SUPFAM" id="SSF53850">
    <property type="entry name" value="Periplasmic binding protein-like II"/>
    <property type="match status" value="1"/>
</dbReference>
<feature type="transmembrane region" description="Helical" evidence="6">
    <location>
        <begin position="7"/>
        <end position="26"/>
    </location>
</feature>
<evidence type="ECO:0000256" key="4">
    <source>
        <dbReference type="ARBA" id="ARBA00022989"/>
    </source>
</evidence>
<dbReference type="GO" id="GO:0140359">
    <property type="term" value="F:ABC-type transporter activity"/>
    <property type="evidence" value="ECO:0007669"/>
    <property type="project" value="InterPro"/>
</dbReference>
<evidence type="ECO:0000256" key="1">
    <source>
        <dbReference type="ARBA" id="ARBA00004651"/>
    </source>
</evidence>
<dbReference type="Pfam" id="PF12698">
    <property type="entry name" value="ABC2_membrane_3"/>
    <property type="match status" value="1"/>
</dbReference>
<keyword evidence="5 6" id="KW-0472">Membrane</keyword>
<gene>
    <name evidence="8" type="ORF">METZ01_LOCUS61057</name>
</gene>
<feature type="transmembrane region" description="Helical" evidence="6">
    <location>
        <begin position="349"/>
        <end position="367"/>
    </location>
</feature>
<keyword evidence="4 6" id="KW-1133">Transmembrane helix</keyword>
<evidence type="ECO:0000256" key="6">
    <source>
        <dbReference type="SAM" id="Phobius"/>
    </source>
</evidence>
<feature type="transmembrane region" description="Helical" evidence="6">
    <location>
        <begin position="178"/>
        <end position="199"/>
    </location>
</feature>
<proteinExistence type="predicted"/>
<dbReference type="AlphaFoldDB" id="A0A381T3D1"/>
<sequence length="396" mass="44748">MNRVRSKLFIVTTFLLPFFMVGMMYIPALLMDLEPETITQVGLVYDDSIDPLVQRLKDQTRINYRLKNGNPQFLFSRLAHEVEALDSVAVKSLDGYLFIPTTIMDTGAVHYYSHSLSNVKLYAQLRRTLNQIVIEERMISHDIDVAIVGKLSRSIPFETFEVDKEGTASAGDMMSSFFIPYLFLMILFMTIFMSGQLLLRSVIEERNSRTIEILLSSVKPDELMAGKILGLGALGLTQMIFYLAVGLITAHYRDMAMIELNQLPVFLIYFITGYLFFASIYAAMGTLFTSEQEAQQTSGVIGIIAVLPLIFASYFITNPESAFTIGISYFPPLTPFMMILRLGTGTVEWIEILITAIIMIVSCWAMMKLSGKIFRTAILLYGKRATLKEIIHWVKA</sequence>
<evidence type="ECO:0000313" key="8">
    <source>
        <dbReference type="EMBL" id="SVA08203.1"/>
    </source>
</evidence>
<organism evidence="8">
    <name type="scientific">marine metagenome</name>
    <dbReference type="NCBI Taxonomy" id="408172"/>
    <lineage>
        <taxon>unclassified sequences</taxon>
        <taxon>metagenomes</taxon>
        <taxon>ecological metagenomes</taxon>
    </lineage>
</organism>
<comment type="subcellular location">
    <subcellularLocation>
        <location evidence="1">Cell membrane</location>
        <topology evidence="1">Multi-pass membrane protein</topology>
    </subcellularLocation>
</comment>
<evidence type="ECO:0000256" key="3">
    <source>
        <dbReference type="ARBA" id="ARBA00022692"/>
    </source>
</evidence>
<keyword evidence="2" id="KW-1003">Cell membrane</keyword>
<accession>A0A381T3D1</accession>